<sequence>MNNTLLIIPAYNEAENIERVVDNLIENYPQFDYVVINDGSRDDTRKILYNRGYNYLDLPVNTGLAGAFRCGVRYANAKGYDYVVQFDGDGQHRPESVDKMLTKMQETDADIVIGSRFCEQKKDHSARMMGSRLITSLIRMRTHQTITDPTSGLRMYNKRMIKLVGYDVAYTPEPDTLAYLIGCGAKVEEVQVEMDERMFGTSYLNLWNSIKYMATVVMNIIVLQWVRKKEVL</sequence>
<dbReference type="Gene3D" id="3.90.550.10">
    <property type="entry name" value="Spore Coat Polysaccharide Biosynthesis Protein SpsA, Chain A"/>
    <property type="match status" value="1"/>
</dbReference>
<dbReference type="SUPFAM" id="SSF53448">
    <property type="entry name" value="Nucleotide-diphospho-sugar transferases"/>
    <property type="match status" value="1"/>
</dbReference>
<dbReference type="Pfam" id="PF00535">
    <property type="entry name" value="Glycos_transf_2"/>
    <property type="match status" value="1"/>
</dbReference>
<reference evidence="2 3" key="1">
    <citation type="submission" date="2020-08" db="EMBL/GenBank/DDBJ databases">
        <title>Genome public.</title>
        <authorList>
            <person name="Liu C."/>
            <person name="Sun Q."/>
        </authorList>
    </citation>
    <scope>NUCLEOTIDE SEQUENCE [LARGE SCALE GENOMIC DNA]</scope>
    <source>
        <strain evidence="2 3">NSJ-9</strain>
    </source>
</reference>
<protein>
    <submittedName>
        <fullName evidence="2">Glycosyltransferase family 2 protein</fullName>
    </submittedName>
</protein>
<feature type="domain" description="Glycosyltransferase 2-like" evidence="1">
    <location>
        <begin position="6"/>
        <end position="162"/>
    </location>
</feature>
<dbReference type="InterPro" id="IPR050256">
    <property type="entry name" value="Glycosyltransferase_2"/>
</dbReference>
<dbReference type="InterPro" id="IPR001173">
    <property type="entry name" value="Glyco_trans_2-like"/>
</dbReference>
<organism evidence="2 3">
    <name type="scientific">Roseburia lenta</name>
    <dbReference type="NCBI Taxonomy" id="2763061"/>
    <lineage>
        <taxon>Bacteria</taxon>
        <taxon>Bacillati</taxon>
        <taxon>Bacillota</taxon>
        <taxon>Clostridia</taxon>
        <taxon>Lachnospirales</taxon>
        <taxon>Lachnospiraceae</taxon>
        <taxon>Roseburia</taxon>
    </lineage>
</organism>
<dbReference type="PANTHER" id="PTHR48090">
    <property type="entry name" value="UNDECAPRENYL-PHOSPHATE 4-DEOXY-4-FORMAMIDO-L-ARABINOSE TRANSFERASE-RELATED"/>
    <property type="match status" value="1"/>
</dbReference>
<dbReference type="Proteomes" id="UP000643810">
    <property type="component" value="Unassembled WGS sequence"/>
</dbReference>
<comment type="caution">
    <text evidence="2">The sequence shown here is derived from an EMBL/GenBank/DDBJ whole genome shotgun (WGS) entry which is preliminary data.</text>
</comment>
<evidence type="ECO:0000313" key="2">
    <source>
        <dbReference type="EMBL" id="MBC5686684.1"/>
    </source>
</evidence>
<dbReference type="RefSeq" id="WP_186854433.1">
    <property type="nucleotide sequence ID" value="NZ_JACOPG010000003.1"/>
</dbReference>
<dbReference type="InterPro" id="IPR029044">
    <property type="entry name" value="Nucleotide-diphossugar_trans"/>
</dbReference>
<keyword evidence="3" id="KW-1185">Reference proteome</keyword>
<evidence type="ECO:0000313" key="3">
    <source>
        <dbReference type="Proteomes" id="UP000643810"/>
    </source>
</evidence>
<gene>
    <name evidence="2" type="ORF">H8R94_08750</name>
</gene>
<dbReference type="EMBL" id="JACOPG010000003">
    <property type="protein sequence ID" value="MBC5686684.1"/>
    <property type="molecule type" value="Genomic_DNA"/>
</dbReference>
<accession>A0ABR7GGV3</accession>
<proteinExistence type="predicted"/>
<evidence type="ECO:0000259" key="1">
    <source>
        <dbReference type="Pfam" id="PF00535"/>
    </source>
</evidence>
<name>A0ABR7GGV3_9FIRM</name>
<dbReference type="CDD" id="cd04179">
    <property type="entry name" value="DPM_DPG-synthase_like"/>
    <property type="match status" value="1"/>
</dbReference>